<name>A0AAV3SX73_9EURY</name>
<comment type="caution">
    <text evidence="1">The sequence shown here is derived from an EMBL/GenBank/DDBJ whole genome shotgun (WGS) entry which is preliminary data.</text>
</comment>
<organism evidence="1 2">
    <name type="scientific">Salarchaeum japonicum</name>
    <dbReference type="NCBI Taxonomy" id="555573"/>
    <lineage>
        <taxon>Archaea</taxon>
        <taxon>Methanobacteriati</taxon>
        <taxon>Methanobacteriota</taxon>
        <taxon>Stenosarchaea group</taxon>
        <taxon>Halobacteria</taxon>
        <taxon>Halobacteriales</taxon>
        <taxon>Halobacteriaceae</taxon>
    </lineage>
</organism>
<protein>
    <submittedName>
        <fullName evidence="1">DUF5820 family protein</fullName>
    </submittedName>
</protein>
<dbReference type="AlphaFoldDB" id="A0AAV3SX73"/>
<accession>A0AAV3SX73</accession>
<dbReference type="RefSeq" id="WP_227262033.1">
    <property type="nucleotide sequence ID" value="NZ_BAAADU010000002.1"/>
</dbReference>
<dbReference type="EMBL" id="BAAADU010000002">
    <property type="protein sequence ID" value="GAA0644098.1"/>
    <property type="molecule type" value="Genomic_DNA"/>
</dbReference>
<keyword evidence="2" id="KW-1185">Reference proteome</keyword>
<sequence length="127" mass="14574">MTEWSLPDGWTVWSDEDGGRAVLVFRPDVFDGADFPAPCMPTIYVSRRSPEKRLRQRDRTTGPWHVSLSLEPEVRVDAADETVDTRREAVAAATRLAERFANGEVTYRDAYQVPREDYLDELDRLTN</sequence>
<reference evidence="1 2" key="1">
    <citation type="journal article" date="2019" name="Int. J. Syst. Evol. Microbiol.">
        <title>The Global Catalogue of Microorganisms (GCM) 10K type strain sequencing project: providing services to taxonomists for standard genome sequencing and annotation.</title>
        <authorList>
            <consortium name="The Broad Institute Genomics Platform"/>
            <consortium name="The Broad Institute Genome Sequencing Center for Infectious Disease"/>
            <person name="Wu L."/>
            <person name="Ma J."/>
        </authorList>
    </citation>
    <scope>NUCLEOTIDE SEQUENCE [LARGE SCALE GENOMIC DNA]</scope>
    <source>
        <strain evidence="1 2">JCM 16327</strain>
    </source>
</reference>
<proteinExistence type="predicted"/>
<dbReference type="GeneID" id="68572644"/>
<dbReference type="InterPro" id="IPR043858">
    <property type="entry name" value="DUF5820"/>
</dbReference>
<evidence type="ECO:0000313" key="2">
    <source>
        <dbReference type="Proteomes" id="UP001500194"/>
    </source>
</evidence>
<evidence type="ECO:0000313" key="1">
    <source>
        <dbReference type="EMBL" id="GAA0644098.1"/>
    </source>
</evidence>
<dbReference type="Proteomes" id="UP001500194">
    <property type="component" value="Unassembled WGS sequence"/>
</dbReference>
<gene>
    <name evidence="1" type="ORF">GCM10009019_02460</name>
</gene>
<dbReference type="Pfam" id="PF19137">
    <property type="entry name" value="DUF5820"/>
    <property type="match status" value="1"/>
</dbReference>